<dbReference type="InterPro" id="IPR036804">
    <property type="entry name" value="CheR_N_sf"/>
</dbReference>
<feature type="active site" evidence="6">
    <location>
        <position position="148"/>
    </location>
</feature>
<dbReference type="Proteomes" id="UP001627408">
    <property type="component" value="Unassembled WGS sequence"/>
</dbReference>
<dbReference type="InterPro" id="IPR022642">
    <property type="entry name" value="CheR_C"/>
</dbReference>
<dbReference type="SUPFAM" id="SSF53335">
    <property type="entry name" value="S-adenosyl-L-methionine-dependent methyltransferases"/>
    <property type="match status" value="1"/>
</dbReference>
<dbReference type="PROSITE" id="PS50123">
    <property type="entry name" value="CHER"/>
    <property type="match status" value="1"/>
</dbReference>
<dbReference type="SMART" id="SM00091">
    <property type="entry name" value="PAS"/>
    <property type="match status" value="3"/>
</dbReference>
<evidence type="ECO:0000256" key="5">
    <source>
        <dbReference type="ARBA" id="ARBA00022691"/>
    </source>
</evidence>
<dbReference type="Pfam" id="PF01339">
    <property type="entry name" value="CheB_methylest"/>
    <property type="match status" value="1"/>
</dbReference>
<dbReference type="InterPro" id="IPR035965">
    <property type="entry name" value="PAS-like_dom_sf"/>
</dbReference>
<keyword evidence="7" id="KW-0175">Coiled coil</keyword>
<dbReference type="Gene3D" id="3.30.450.20">
    <property type="entry name" value="PAS domain"/>
    <property type="match status" value="2"/>
</dbReference>
<evidence type="ECO:0000256" key="4">
    <source>
        <dbReference type="ARBA" id="ARBA00022679"/>
    </source>
</evidence>
<evidence type="ECO:0000259" key="8">
    <source>
        <dbReference type="PROSITE" id="PS50122"/>
    </source>
</evidence>
<feature type="active site" evidence="6">
    <location>
        <position position="28"/>
    </location>
</feature>
<dbReference type="Gene3D" id="3.40.50.180">
    <property type="entry name" value="Methylesterase CheB, C-terminal domain"/>
    <property type="match status" value="1"/>
</dbReference>
<evidence type="ECO:0000259" key="9">
    <source>
        <dbReference type="PROSITE" id="PS50123"/>
    </source>
</evidence>
<name>A0ABW8UWJ8_9RHOB</name>
<gene>
    <name evidence="10" type="ORF">ACERZ8_17225</name>
</gene>
<keyword evidence="11" id="KW-1185">Reference proteome</keyword>
<evidence type="ECO:0000256" key="7">
    <source>
        <dbReference type="SAM" id="Coils"/>
    </source>
</evidence>
<evidence type="ECO:0000256" key="6">
    <source>
        <dbReference type="PROSITE-ProRule" id="PRU00050"/>
    </source>
</evidence>
<feature type="active site" evidence="6">
    <location>
        <position position="55"/>
    </location>
</feature>
<accession>A0ABW8UWJ8</accession>
<dbReference type="EMBL" id="JBHDIY010000002">
    <property type="protein sequence ID" value="MFL4471533.1"/>
    <property type="molecule type" value="Genomic_DNA"/>
</dbReference>
<dbReference type="CDD" id="cd00130">
    <property type="entry name" value="PAS"/>
    <property type="match status" value="1"/>
</dbReference>
<dbReference type="Pfam" id="PF03705">
    <property type="entry name" value="CheR_N"/>
    <property type="match status" value="1"/>
</dbReference>
<evidence type="ECO:0000313" key="10">
    <source>
        <dbReference type="EMBL" id="MFL4471533.1"/>
    </source>
</evidence>
<protein>
    <recommendedName>
        <fullName evidence="2">protein-glutamate O-methyltransferase</fullName>
        <ecNumber evidence="2">2.1.1.80</ecNumber>
    </recommendedName>
</protein>
<evidence type="ECO:0000256" key="1">
    <source>
        <dbReference type="ARBA" id="ARBA00001541"/>
    </source>
</evidence>
<dbReference type="SMART" id="SM00138">
    <property type="entry name" value="MeTrc"/>
    <property type="match status" value="1"/>
</dbReference>
<dbReference type="SUPFAM" id="SSF47757">
    <property type="entry name" value="Chemotaxis receptor methyltransferase CheR, N-terminal domain"/>
    <property type="match status" value="1"/>
</dbReference>
<dbReference type="InterPro" id="IPR000014">
    <property type="entry name" value="PAS"/>
</dbReference>
<comment type="catalytic activity">
    <reaction evidence="1">
        <text>L-glutamyl-[protein] + S-adenosyl-L-methionine = [protein]-L-glutamate 5-O-methyl ester + S-adenosyl-L-homocysteine</text>
        <dbReference type="Rhea" id="RHEA:24452"/>
        <dbReference type="Rhea" id="RHEA-COMP:10208"/>
        <dbReference type="Rhea" id="RHEA-COMP:10311"/>
        <dbReference type="ChEBI" id="CHEBI:29973"/>
        <dbReference type="ChEBI" id="CHEBI:57856"/>
        <dbReference type="ChEBI" id="CHEBI:59789"/>
        <dbReference type="ChEBI" id="CHEBI:82795"/>
        <dbReference type="EC" id="2.1.1.80"/>
    </reaction>
</comment>
<organism evidence="10 11">
    <name type="scientific">Tateyamaria armeniaca</name>
    <dbReference type="NCBI Taxonomy" id="2518930"/>
    <lineage>
        <taxon>Bacteria</taxon>
        <taxon>Pseudomonadati</taxon>
        <taxon>Pseudomonadota</taxon>
        <taxon>Alphaproteobacteria</taxon>
        <taxon>Rhodobacterales</taxon>
        <taxon>Roseobacteraceae</taxon>
        <taxon>Tateyamaria</taxon>
    </lineage>
</organism>
<dbReference type="InterPro" id="IPR022641">
    <property type="entry name" value="CheR_N"/>
</dbReference>
<evidence type="ECO:0000313" key="11">
    <source>
        <dbReference type="Proteomes" id="UP001627408"/>
    </source>
</evidence>
<dbReference type="PANTHER" id="PTHR24422:SF27">
    <property type="entry name" value="PROTEIN-GLUTAMATE O-METHYLTRANSFERASE"/>
    <property type="match status" value="1"/>
</dbReference>
<reference evidence="10 11" key="1">
    <citation type="submission" date="2024-08" db="EMBL/GenBank/DDBJ databases">
        <title>Tateyamaria sp. nov., isolated from marine algae.</title>
        <authorList>
            <person name="Choi B.J."/>
            <person name="Kim J.M."/>
            <person name="Lee J.K."/>
            <person name="Choi D.G."/>
            <person name="Bayburt H."/>
            <person name="Baek J.H."/>
            <person name="Han D.M."/>
            <person name="Jeon C.O."/>
        </authorList>
    </citation>
    <scope>NUCLEOTIDE SEQUENCE [LARGE SCALE GENOMIC DNA]</scope>
    <source>
        <strain evidence="10 11">KMU-156</strain>
    </source>
</reference>
<dbReference type="InterPro" id="IPR035909">
    <property type="entry name" value="CheB_C"/>
</dbReference>
<dbReference type="InterPro" id="IPR013655">
    <property type="entry name" value="PAS_fold_3"/>
</dbReference>
<dbReference type="RefSeq" id="WP_407593375.1">
    <property type="nucleotide sequence ID" value="NZ_JBHDIY010000002.1"/>
</dbReference>
<dbReference type="SUPFAM" id="SSF52738">
    <property type="entry name" value="Methylesterase CheB, C-terminal domain"/>
    <property type="match status" value="1"/>
</dbReference>
<dbReference type="InterPro" id="IPR000780">
    <property type="entry name" value="CheR_MeTrfase"/>
</dbReference>
<comment type="caution">
    <text evidence="10">The sequence shown here is derived from an EMBL/GenBank/DDBJ whole genome shotgun (WGS) entry which is preliminary data.</text>
</comment>
<dbReference type="InterPro" id="IPR050903">
    <property type="entry name" value="Bact_Chemotaxis_MeTrfase"/>
</dbReference>
<dbReference type="InterPro" id="IPR029063">
    <property type="entry name" value="SAM-dependent_MTases_sf"/>
</dbReference>
<dbReference type="CDD" id="cd16434">
    <property type="entry name" value="CheB-CheR_fusion"/>
    <property type="match status" value="1"/>
</dbReference>
<keyword evidence="6" id="KW-0145">Chemotaxis</keyword>
<keyword evidence="3" id="KW-0489">Methyltransferase</keyword>
<keyword evidence="4" id="KW-0808">Transferase</keyword>
<sequence length="1094" mass="121210">MPSSDAPAPEQADADENDLPRVIGIAASAGGLEALSLLAQNLPKFANAVYVVAQHMSPTHKSVLSTLIARETQLQVRELEPETVPEVDTIYITPPNTDVTLENGVLRLRNPAGHAASPKPSADRLFKSIAAECGERCMGIVLSGTGSDGSYGIQAIREAGGITIAQDPATAKYDGMPTSATETGCVDLTMSPEQIGTHLEKILARPRDFDGLRTLEDNPNPLSELFGILLARTQVDFADYKENTVNRRIARRMTALDIDDYDGYVDYCRTNVSEVDALHRYLLISVTRFFRDPDQFDSLEKELRISLENRGDGPIRVWVVGCATGEEAYSIAITLAEILGGIHELAKQNVQVFATDIDQNAVEIARRGIYPISAAQDIPPELLEGYFVVGDTELKVRPELRAITLFSHHNIFQDPPFINVDLVSIRNLLIYFNLALQERVLSRLHYAMAKGALLFLGTSETVGEMGVFFEGRQGADKVFVKRRGMSGELSIDPSNRIYQRKLRGSDRGPAATTGEVLEEKSEKSLARVVAPNGMICTRNGNIIEVLGDLSPFMEIRAGASTALNLKMLIEPLRVEAGSLIAVALRNGARRSGRWHSVSLPVGNRVQMQVYPYSGSKGGETHCLVAIDARFEDEQEVKAEDISDEEHRAYVIRIEHEIRATQEALQQTIEELQTANEELQSANEELQSTNEEFQATNEELETSNEELQSSNEELMTVNEELQISSAERQALASELEATMTSAPYAVALADQALMVRRLSRVAMDMFGLTNLPPTGIHLSQCHLPVGFPALAPIANTVLRVQEVRRMPILSRGHYFWLVMSPVHDHHNKLIGLSITVTQHDSEPLSRVVQMMSDIGHVAHWSYNLDTKELFWSPEMFAIYGRAETGPVPTWDDTIDMIHPEDRQRIIDAHDKLIEEGGSIRIEQRVFDAIGHIVAVSGKTTLIHNSDGNAVQLIGVIWDSANENERNVHLANLQSVQDDLGIGFFSFDVENNTPRWNTSMYQLLGYDTDNHMPSVESLLQKVDVGMREQVSAHFRKALEHGEPFDVNLVLCGPNDSRVECECKAQVRRRADKKVSHIFGSLRQIAEHEAPPVALTH</sequence>
<feature type="coiled-coil region" evidence="7">
    <location>
        <begin position="650"/>
        <end position="726"/>
    </location>
</feature>
<dbReference type="SUPFAM" id="SSF55785">
    <property type="entry name" value="PYP-like sensor domain (PAS domain)"/>
    <property type="match status" value="3"/>
</dbReference>
<dbReference type="PRINTS" id="PR00996">
    <property type="entry name" value="CHERMTFRASE"/>
</dbReference>
<dbReference type="CDD" id="cd02440">
    <property type="entry name" value="AdoMet_MTases"/>
    <property type="match status" value="1"/>
</dbReference>
<keyword evidence="6" id="KW-0378">Hydrolase</keyword>
<dbReference type="InterPro" id="IPR000673">
    <property type="entry name" value="Sig_transdc_resp-reg_Me-estase"/>
</dbReference>
<dbReference type="Pfam" id="PF01739">
    <property type="entry name" value="CheR"/>
    <property type="match status" value="1"/>
</dbReference>
<dbReference type="PANTHER" id="PTHR24422">
    <property type="entry name" value="CHEMOTAXIS PROTEIN METHYLTRANSFERASE"/>
    <property type="match status" value="1"/>
</dbReference>
<dbReference type="Gene3D" id="1.10.155.10">
    <property type="entry name" value="Chemotaxis receptor methyltransferase CheR, N-terminal domain"/>
    <property type="match status" value="1"/>
</dbReference>
<dbReference type="Pfam" id="PF08447">
    <property type="entry name" value="PAS_3"/>
    <property type="match status" value="1"/>
</dbReference>
<keyword evidence="5" id="KW-0949">S-adenosyl-L-methionine</keyword>
<evidence type="ECO:0000256" key="2">
    <source>
        <dbReference type="ARBA" id="ARBA00012534"/>
    </source>
</evidence>
<evidence type="ECO:0000256" key="3">
    <source>
        <dbReference type="ARBA" id="ARBA00022603"/>
    </source>
</evidence>
<dbReference type="PROSITE" id="PS50122">
    <property type="entry name" value="CHEB"/>
    <property type="match status" value="1"/>
</dbReference>
<proteinExistence type="predicted"/>
<feature type="domain" description="CheR-type methyltransferase" evidence="9">
    <location>
        <begin position="228"/>
        <end position="462"/>
    </location>
</feature>
<dbReference type="Gene3D" id="3.40.50.150">
    <property type="entry name" value="Vaccinia Virus protein VP39"/>
    <property type="match status" value="1"/>
</dbReference>
<feature type="domain" description="CheB-type methylesterase" evidence="8">
    <location>
        <begin position="7"/>
        <end position="199"/>
    </location>
</feature>
<dbReference type="EC" id="2.1.1.80" evidence="2"/>